<dbReference type="RefSeq" id="WP_051778247.1">
    <property type="nucleotide sequence ID" value="NZ_BSRX01000001.1"/>
</dbReference>
<evidence type="ECO:0000313" key="3">
    <source>
        <dbReference type="Proteomes" id="UP001165143"/>
    </source>
</evidence>
<organism evidence="2 3">
    <name type="scientific">Kitasatospora phosalacinea</name>
    <dbReference type="NCBI Taxonomy" id="2065"/>
    <lineage>
        <taxon>Bacteria</taxon>
        <taxon>Bacillati</taxon>
        <taxon>Actinomycetota</taxon>
        <taxon>Actinomycetes</taxon>
        <taxon>Kitasatosporales</taxon>
        <taxon>Streptomycetaceae</taxon>
        <taxon>Kitasatospora</taxon>
    </lineage>
</organism>
<dbReference type="EMBL" id="BSRX01000001">
    <property type="protein sequence ID" value="GLW52263.1"/>
    <property type="molecule type" value="Genomic_DNA"/>
</dbReference>
<comment type="caution">
    <text evidence="2">The sequence shown here is derived from an EMBL/GenBank/DDBJ whole genome shotgun (WGS) entry which is preliminary data.</text>
</comment>
<gene>
    <name evidence="2" type="ORF">Kpho01_02740</name>
</gene>
<name>A0A9W6PC56_9ACTN</name>
<dbReference type="OrthoDB" id="3295168at2"/>
<sequence length="250" mass="25891">MLIDGYAPGPLFAAEALLDRPGFWPHHLLGLCHATAAATTDTEPPQPEWFGADGADTDALAEELEDDRAWPVFTVAFAGGHALLVVYRNQDGARGVEHLLVHPEWSRPELVTATDDPRYGPGLSWPELTRIVDAPPPAGPGVLAPEARLLLLLPALAAAPRHVAAATARVARALLAVGAPPATAPATAARLLRATRTDPGHDPDALSPLSGGTPAPAGAAPRSALLRTVSLAPSAHRALARALAGQPRTP</sequence>
<proteinExistence type="predicted"/>
<dbReference type="Proteomes" id="UP001165143">
    <property type="component" value="Unassembled WGS sequence"/>
</dbReference>
<evidence type="ECO:0000256" key="1">
    <source>
        <dbReference type="SAM" id="MobiDB-lite"/>
    </source>
</evidence>
<dbReference type="AlphaFoldDB" id="A0A9W6PC56"/>
<feature type="compositionally biased region" description="Low complexity" evidence="1">
    <location>
        <begin position="207"/>
        <end position="222"/>
    </location>
</feature>
<reference evidence="2" key="1">
    <citation type="submission" date="2023-02" db="EMBL/GenBank/DDBJ databases">
        <title>Kitasatospora phosalacinea NBRC 14362.</title>
        <authorList>
            <person name="Ichikawa N."/>
            <person name="Sato H."/>
            <person name="Tonouchi N."/>
        </authorList>
    </citation>
    <scope>NUCLEOTIDE SEQUENCE</scope>
    <source>
        <strain evidence="2">NBRC 14362</strain>
    </source>
</reference>
<protein>
    <submittedName>
        <fullName evidence="2">Uncharacterized protein</fullName>
    </submittedName>
</protein>
<feature type="region of interest" description="Disordered" evidence="1">
    <location>
        <begin position="196"/>
        <end position="222"/>
    </location>
</feature>
<evidence type="ECO:0000313" key="2">
    <source>
        <dbReference type="EMBL" id="GLW52263.1"/>
    </source>
</evidence>
<accession>A0A9W6PC56</accession>